<dbReference type="SUPFAM" id="SSF49879">
    <property type="entry name" value="SMAD/FHA domain"/>
    <property type="match status" value="1"/>
</dbReference>
<feature type="compositionally biased region" description="Basic and acidic residues" evidence="1">
    <location>
        <begin position="296"/>
        <end position="306"/>
    </location>
</feature>
<comment type="caution">
    <text evidence="3">The sequence shown here is derived from an EMBL/GenBank/DDBJ whole genome shotgun (WGS) entry which is preliminary data.</text>
</comment>
<proteinExistence type="predicted"/>
<feature type="compositionally biased region" description="Basic and acidic residues" evidence="1">
    <location>
        <begin position="488"/>
        <end position="525"/>
    </location>
</feature>
<protein>
    <recommendedName>
        <fullName evidence="2">FHA domain-containing protein</fullName>
    </recommendedName>
</protein>
<feature type="compositionally biased region" description="Polar residues" evidence="1">
    <location>
        <begin position="410"/>
        <end position="419"/>
    </location>
</feature>
<dbReference type="InterPro" id="IPR008984">
    <property type="entry name" value="SMAD_FHA_dom_sf"/>
</dbReference>
<feature type="compositionally biased region" description="Basic and acidic residues" evidence="1">
    <location>
        <begin position="274"/>
        <end position="284"/>
    </location>
</feature>
<feature type="compositionally biased region" description="Basic and acidic residues" evidence="1">
    <location>
        <begin position="683"/>
        <end position="698"/>
    </location>
</feature>
<dbReference type="PROSITE" id="PS50006">
    <property type="entry name" value="FHA_DOMAIN"/>
    <property type="match status" value="1"/>
</dbReference>
<dbReference type="InterPro" id="IPR028124">
    <property type="entry name" value="SMAP_dom"/>
</dbReference>
<evidence type="ECO:0000259" key="2">
    <source>
        <dbReference type="PROSITE" id="PS50006"/>
    </source>
</evidence>
<evidence type="ECO:0000256" key="1">
    <source>
        <dbReference type="SAM" id="MobiDB-lite"/>
    </source>
</evidence>
<sequence length="727" mass="81447">MSTIPSWAVKPDFCQKVFLEVKADPEAHAQQVCIDSKDAYLIGRNKQTCDFSVPDKSASRVHACIAYKHKAGLQVPVLKDLGSVHGTFINNERVEKGSEVDLQNGDEVMIGVAVTSFKLVIQDPISELAAERPTTVLPPQSHPEDSGQESEGENARHKHRKRQRPHRSRPSPGIEDLTNGTAKHASEDLLKASRRSAEPFNALPEEQHDRKRQRGADHPDENSSDRATSVQRAADLPIAQGQVAAEDLAIPRRRQKHNPIPYPQPQQHLKPSAHQHDQPSKDSVDEGPQQPTVQRRPLEGPNRHTAADAVDLGEPKPVQNRSRDRSEAAETAPPNEQDRRPHRRAHSQKIFYRDDGVEHGSERYPDDKAHSKHDRGCLPHPNSGRHPRDRAFDRADRDQPEPDWDMPQNCHASEGNSRQLTDRRHIGSGGQSHNARGRSKSGDRFHQNRHPDELSHARDDRGYQGGPGRPRNAPRGYHGSSHQPHSSLRQERDRDPPHRGDPAAHRSHRERQGHDASYRAGRRQDQGQGASERQRDQQTLHADERGNRRRHDEQLDRSASRDRPSRARNDPSFSRDASGPATSPQQPAKDPADLVRSMMGVPGGGPMMTADAKKKLLWGKKADASAGQPAPTYGANSWHKAEFGSDMAKEKFQKMMGVRPPAPTVPQEHETQSAAMFEDQEDPDSRARAALSKDKQQEMLDNMEQEYARGVRRNFARDLELLKPGKN</sequence>
<dbReference type="Pfam" id="PF00498">
    <property type="entry name" value="FHA"/>
    <property type="match status" value="1"/>
</dbReference>
<dbReference type="AlphaFoldDB" id="A0AAW1QU95"/>
<feature type="compositionally biased region" description="Basic and acidic residues" evidence="1">
    <location>
        <begin position="440"/>
        <end position="462"/>
    </location>
</feature>
<reference evidence="3 4" key="1">
    <citation type="journal article" date="2024" name="Nat. Commun.">
        <title>Phylogenomics reveals the evolutionary origins of lichenization in chlorophyte algae.</title>
        <authorList>
            <person name="Puginier C."/>
            <person name="Libourel C."/>
            <person name="Otte J."/>
            <person name="Skaloud P."/>
            <person name="Haon M."/>
            <person name="Grisel S."/>
            <person name="Petersen M."/>
            <person name="Berrin J.G."/>
            <person name="Delaux P.M."/>
            <person name="Dal Grande F."/>
            <person name="Keller J."/>
        </authorList>
    </citation>
    <scope>NUCLEOTIDE SEQUENCE [LARGE SCALE GENOMIC DNA]</scope>
    <source>
        <strain evidence="3 4">SAG 2145</strain>
    </source>
</reference>
<evidence type="ECO:0000313" key="3">
    <source>
        <dbReference type="EMBL" id="KAK9825031.1"/>
    </source>
</evidence>
<dbReference type="Gene3D" id="2.60.200.20">
    <property type="match status" value="1"/>
</dbReference>
<dbReference type="PANTHER" id="PTHR22426:SF2">
    <property type="entry name" value="ARGININE_SERINE-RICH COILED-COIL PROTEIN 2"/>
    <property type="match status" value="1"/>
</dbReference>
<feature type="compositionally biased region" description="Basic and acidic residues" evidence="1">
    <location>
        <begin position="532"/>
        <end position="569"/>
    </location>
</feature>
<keyword evidence="4" id="KW-1185">Reference proteome</keyword>
<feature type="compositionally biased region" description="Basic residues" evidence="1">
    <location>
        <begin position="156"/>
        <end position="169"/>
    </location>
</feature>
<feature type="region of interest" description="Disordered" evidence="1">
    <location>
        <begin position="130"/>
        <end position="181"/>
    </location>
</feature>
<dbReference type="Pfam" id="PF15477">
    <property type="entry name" value="SMAP"/>
    <property type="match status" value="1"/>
</dbReference>
<organism evidence="3 4">
    <name type="scientific">Apatococcus lobatus</name>
    <dbReference type="NCBI Taxonomy" id="904363"/>
    <lineage>
        <taxon>Eukaryota</taxon>
        <taxon>Viridiplantae</taxon>
        <taxon>Chlorophyta</taxon>
        <taxon>core chlorophytes</taxon>
        <taxon>Trebouxiophyceae</taxon>
        <taxon>Chlorellales</taxon>
        <taxon>Chlorellaceae</taxon>
        <taxon>Apatococcus</taxon>
    </lineage>
</organism>
<feature type="region of interest" description="Disordered" evidence="1">
    <location>
        <begin position="658"/>
        <end position="709"/>
    </location>
</feature>
<gene>
    <name evidence="3" type="ORF">WJX74_002351</name>
</gene>
<feature type="compositionally biased region" description="Basic and acidic residues" evidence="1">
    <location>
        <begin position="205"/>
        <end position="224"/>
    </location>
</feature>
<dbReference type="InterPro" id="IPR000253">
    <property type="entry name" value="FHA_dom"/>
</dbReference>
<evidence type="ECO:0000313" key="4">
    <source>
        <dbReference type="Proteomes" id="UP001438707"/>
    </source>
</evidence>
<name>A0AAW1QU95_9CHLO</name>
<feature type="domain" description="FHA" evidence="2">
    <location>
        <begin position="40"/>
        <end position="94"/>
    </location>
</feature>
<feature type="region of interest" description="Disordered" evidence="1">
    <location>
        <begin position="199"/>
        <end position="608"/>
    </location>
</feature>
<dbReference type="PANTHER" id="PTHR22426">
    <property type="entry name" value="ARGININE_SERINE-RICH COILED-COIL PROTEIN 2"/>
    <property type="match status" value="1"/>
</dbReference>
<feature type="compositionally biased region" description="Basic and acidic residues" evidence="1">
    <location>
        <begin position="351"/>
        <end position="377"/>
    </location>
</feature>
<feature type="compositionally biased region" description="Basic and acidic residues" evidence="1">
    <location>
        <begin position="389"/>
        <end position="400"/>
    </location>
</feature>
<accession>A0AAW1QU95</accession>
<dbReference type="EMBL" id="JALJOS010000026">
    <property type="protein sequence ID" value="KAK9825031.1"/>
    <property type="molecule type" value="Genomic_DNA"/>
</dbReference>
<dbReference type="SMART" id="SM00240">
    <property type="entry name" value="FHA"/>
    <property type="match status" value="1"/>
</dbReference>
<dbReference type="Proteomes" id="UP001438707">
    <property type="component" value="Unassembled WGS sequence"/>
</dbReference>